<dbReference type="HOGENOM" id="CLU_069356_28_4_7"/>
<evidence type="ECO:0000313" key="6">
    <source>
        <dbReference type="EMBL" id="AFY01720.1"/>
    </source>
</evidence>
<evidence type="ECO:0000256" key="1">
    <source>
        <dbReference type="ARBA" id="ARBA00023015"/>
    </source>
</evidence>
<dbReference type="AlphaFoldDB" id="K7YYD2"/>
<dbReference type="GO" id="GO:0003677">
    <property type="term" value="F:DNA binding"/>
    <property type="evidence" value="ECO:0007669"/>
    <property type="project" value="UniProtKB-UniRule"/>
</dbReference>
<keyword evidence="2 4" id="KW-0238">DNA-binding</keyword>
<dbReference type="Pfam" id="PF16925">
    <property type="entry name" value="TetR_C_13"/>
    <property type="match status" value="1"/>
</dbReference>
<dbReference type="PANTHER" id="PTHR47506">
    <property type="entry name" value="TRANSCRIPTIONAL REGULATORY PROTEIN"/>
    <property type="match status" value="1"/>
</dbReference>
<dbReference type="PANTHER" id="PTHR47506:SF6">
    <property type="entry name" value="HTH-TYPE TRANSCRIPTIONAL REPRESSOR NEMR"/>
    <property type="match status" value="1"/>
</dbReference>
<keyword evidence="3" id="KW-0804">Transcription</keyword>
<dbReference type="InterPro" id="IPR036271">
    <property type="entry name" value="Tet_transcr_reg_TetR-rel_C_sf"/>
</dbReference>
<reference evidence="6 7" key="1">
    <citation type="journal article" date="2012" name="BMC Genomics">
        <title>Genome analysis of a simultaneously predatory and prey-independent, novel Bdellovibrio bacteriovorus from the River Tiber, supports in silico predictions of both ancient and recent lateral gene transfer from diverse bacteria.</title>
        <authorList>
            <person name="Hobley L."/>
            <person name="Lerner T.R."/>
            <person name="Williams L.E."/>
            <person name="Lambert C."/>
            <person name="Till R."/>
            <person name="Milner D.S."/>
            <person name="Basford S.M."/>
            <person name="Capeness M.J."/>
            <person name="Fenton A.K."/>
            <person name="Atterbury R.J."/>
            <person name="Harris M.A."/>
            <person name="Sockett R.E."/>
        </authorList>
    </citation>
    <scope>NUCLEOTIDE SEQUENCE [LARGE SCALE GENOMIC DNA]</scope>
    <source>
        <strain evidence="6 7">Tiberius</strain>
    </source>
</reference>
<proteinExistence type="predicted"/>
<name>K7YYD2_BDEBC</name>
<sequence>MDTRTRALDLGRHYLQTLGFNGFSFQTVADALGIRKASLHYYFASKEDLGMALIEEYQKSYTDWAVKREHLSAEEKMEQLIQMFVKIGADHKICPGGVLCADFGAVSNPMKKKLLQFHLGQKAWLVRTLKQGIQEKTFRKNLAVEETADLIQASIQGGLQVARIRGEMKSFKILGKTLIQNLKS</sequence>
<evidence type="ECO:0000256" key="2">
    <source>
        <dbReference type="ARBA" id="ARBA00023125"/>
    </source>
</evidence>
<feature type="DNA-binding region" description="H-T-H motif" evidence="4">
    <location>
        <begin position="24"/>
        <end position="43"/>
    </location>
</feature>
<dbReference type="STRING" id="1069642.Bdt_2034"/>
<evidence type="ECO:0000256" key="3">
    <source>
        <dbReference type="ARBA" id="ARBA00023163"/>
    </source>
</evidence>
<dbReference type="KEGG" id="bbat:Bdt_2034"/>
<feature type="domain" description="HTH tetR-type" evidence="5">
    <location>
        <begin position="1"/>
        <end position="61"/>
    </location>
</feature>
<dbReference type="Gene3D" id="1.10.357.10">
    <property type="entry name" value="Tetracycline Repressor, domain 2"/>
    <property type="match status" value="1"/>
</dbReference>
<accession>K7YYD2</accession>
<protein>
    <submittedName>
        <fullName evidence="6">TetR family transcriptional regulator</fullName>
    </submittedName>
</protein>
<dbReference type="InterPro" id="IPR009057">
    <property type="entry name" value="Homeodomain-like_sf"/>
</dbReference>
<dbReference type="SUPFAM" id="SSF46689">
    <property type="entry name" value="Homeodomain-like"/>
    <property type="match status" value="1"/>
</dbReference>
<dbReference type="PROSITE" id="PS50977">
    <property type="entry name" value="HTH_TETR_2"/>
    <property type="match status" value="1"/>
</dbReference>
<organism evidence="6 7">
    <name type="scientific">Bdellovibrio bacteriovorus str. Tiberius</name>
    <dbReference type="NCBI Taxonomy" id="1069642"/>
    <lineage>
        <taxon>Bacteria</taxon>
        <taxon>Pseudomonadati</taxon>
        <taxon>Bdellovibrionota</taxon>
        <taxon>Bdellovibrionia</taxon>
        <taxon>Bdellovibrionales</taxon>
        <taxon>Pseudobdellovibrionaceae</taxon>
        <taxon>Bdellovibrio</taxon>
    </lineage>
</organism>
<dbReference type="RefSeq" id="WP_015091163.1">
    <property type="nucleotide sequence ID" value="NC_019567.1"/>
</dbReference>
<evidence type="ECO:0000256" key="4">
    <source>
        <dbReference type="PROSITE-ProRule" id="PRU00335"/>
    </source>
</evidence>
<dbReference type="InterPro" id="IPR001647">
    <property type="entry name" value="HTH_TetR"/>
</dbReference>
<gene>
    <name evidence="6" type="ORF">Bdt_2034</name>
</gene>
<dbReference type="Pfam" id="PF00440">
    <property type="entry name" value="TetR_N"/>
    <property type="match status" value="1"/>
</dbReference>
<keyword evidence="1" id="KW-0805">Transcription regulation</keyword>
<evidence type="ECO:0000259" key="5">
    <source>
        <dbReference type="PROSITE" id="PS50977"/>
    </source>
</evidence>
<dbReference type="OrthoDB" id="3196926at2"/>
<dbReference type="PATRIC" id="fig|1069642.3.peg.2009"/>
<evidence type="ECO:0000313" key="7">
    <source>
        <dbReference type="Proteomes" id="UP000010074"/>
    </source>
</evidence>
<dbReference type="InterPro" id="IPR011075">
    <property type="entry name" value="TetR_C"/>
</dbReference>
<dbReference type="EMBL" id="CP002930">
    <property type="protein sequence ID" value="AFY01720.1"/>
    <property type="molecule type" value="Genomic_DNA"/>
</dbReference>
<dbReference type="Proteomes" id="UP000010074">
    <property type="component" value="Chromosome"/>
</dbReference>
<dbReference type="SUPFAM" id="SSF48498">
    <property type="entry name" value="Tetracyclin repressor-like, C-terminal domain"/>
    <property type="match status" value="1"/>
</dbReference>